<evidence type="ECO:0000256" key="1">
    <source>
        <dbReference type="ARBA" id="ARBA00004236"/>
    </source>
</evidence>
<evidence type="ECO:0000256" key="2">
    <source>
        <dbReference type="ARBA" id="ARBA00022448"/>
    </source>
</evidence>
<feature type="domain" description="ABC-type glycine betaine transport system substrate-binding" evidence="7">
    <location>
        <begin position="221"/>
        <end position="322"/>
    </location>
</feature>
<sequence length="325" mass="35364">MFKKNWKKIALSAGLSLTMLTAACGQDESGENGSEGSGEGNGSSGEESGESSGDQTESSVNVGEAVDYTITGIEPGAGITESTSNAISEYDSLSGWEQNSSSTAAMLSELRTRYENEEPIVITGWNPHYKFAQFDLKYLEDPQNVYGEAEEIRTIARMGLEEDMPGAYKILDRFQWTLEDSESFLLEAQEKDIETVAQEWVDNNQGKVDEWINGVESVDGKEIELALTPWDSERASSAVVKLALEQKGYDVTLTPVDPSVVFEAVANGDADGSTAPWMPKTHGSFYEEHEDNIVDLGPNLEGALTGLAVPTYMDIESIEDLQPAE</sequence>
<dbReference type="Proteomes" id="UP000199668">
    <property type="component" value="Unassembled WGS sequence"/>
</dbReference>
<dbReference type="InterPro" id="IPR007210">
    <property type="entry name" value="ABC_Gly_betaine_transp_sub-bd"/>
</dbReference>
<feature type="chain" id="PRO_5011476172" evidence="6">
    <location>
        <begin position="26"/>
        <end position="325"/>
    </location>
</feature>
<dbReference type="EMBL" id="FOTY01000015">
    <property type="protein sequence ID" value="SFM10733.1"/>
    <property type="molecule type" value="Genomic_DNA"/>
</dbReference>
<dbReference type="RefSeq" id="WP_090927262.1">
    <property type="nucleotide sequence ID" value="NZ_FOTY01000015.1"/>
</dbReference>
<accession>A0A1I4N672</accession>
<feature type="domain" description="ABC-type glycine betaine transport system substrate-binding" evidence="7">
    <location>
        <begin position="61"/>
        <end position="202"/>
    </location>
</feature>
<dbReference type="STRING" id="266892.SAMN04488054_11544"/>
<feature type="compositionally biased region" description="Low complexity" evidence="5">
    <location>
        <begin position="44"/>
        <end position="59"/>
    </location>
</feature>
<dbReference type="PANTHER" id="PTHR47737:SF1">
    <property type="entry name" value="GLYCINE BETAINE_PROLINE BETAINE TRANSPORT SYSTEM PERMEASE PROTEIN PROW"/>
    <property type="match status" value="1"/>
</dbReference>
<dbReference type="GO" id="GO:0005275">
    <property type="term" value="F:amine transmembrane transporter activity"/>
    <property type="evidence" value="ECO:0007669"/>
    <property type="project" value="TreeGrafter"/>
</dbReference>
<dbReference type="GO" id="GO:0015871">
    <property type="term" value="P:choline transport"/>
    <property type="evidence" value="ECO:0007669"/>
    <property type="project" value="TreeGrafter"/>
</dbReference>
<comment type="subcellular location">
    <subcellularLocation>
        <location evidence="1">Cell membrane</location>
    </subcellularLocation>
</comment>
<name>A0A1I4N672_9BACI</name>
<keyword evidence="6" id="KW-0732">Signal</keyword>
<keyword evidence="3" id="KW-1003">Cell membrane</keyword>
<keyword evidence="2" id="KW-0813">Transport</keyword>
<evidence type="ECO:0000256" key="5">
    <source>
        <dbReference type="SAM" id="MobiDB-lite"/>
    </source>
</evidence>
<dbReference type="Gene3D" id="3.10.105.10">
    <property type="entry name" value="Dipeptide-binding Protein, Domain 3"/>
    <property type="match status" value="1"/>
</dbReference>
<gene>
    <name evidence="8" type="ORF">SAMN04488054_11544</name>
</gene>
<dbReference type="OrthoDB" id="9787902at2"/>
<evidence type="ECO:0000313" key="8">
    <source>
        <dbReference type="EMBL" id="SFM10733.1"/>
    </source>
</evidence>
<protein>
    <submittedName>
        <fullName evidence="8">Glycine betaine/proline transport system substrate-binding protein</fullName>
    </submittedName>
</protein>
<evidence type="ECO:0000259" key="7">
    <source>
        <dbReference type="Pfam" id="PF04069"/>
    </source>
</evidence>
<proteinExistence type="predicted"/>
<feature type="region of interest" description="Disordered" evidence="5">
    <location>
        <begin position="26"/>
        <end position="60"/>
    </location>
</feature>
<dbReference type="GO" id="GO:0015226">
    <property type="term" value="F:carnitine transmembrane transporter activity"/>
    <property type="evidence" value="ECO:0007669"/>
    <property type="project" value="TreeGrafter"/>
</dbReference>
<evidence type="ECO:0000313" key="9">
    <source>
        <dbReference type="Proteomes" id="UP000199668"/>
    </source>
</evidence>
<keyword evidence="4" id="KW-0472">Membrane</keyword>
<dbReference type="GO" id="GO:0031460">
    <property type="term" value="P:glycine betaine transport"/>
    <property type="evidence" value="ECO:0007669"/>
    <property type="project" value="TreeGrafter"/>
</dbReference>
<evidence type="ECO:0000256" key="4">
    <source>
        <dbReference type="ARBA" id="ARBA00023136"/>
    </source>
</evidence>
<evidence type="ECO:0000256" key="3">
    <source>
        <dbReference type="ARBA" id="ARBA00022475"/>
    </source>
</evidence>
<dbReference type="Gene3D" id="3.40.190.100">
    <property type="entry name" value="Glycine betaine-binding periplasmic protein, domain 2"/>
    <property type="match status" value="1"/>
</dbReference>
<feature type="compositionally biased region" description="Gly residues" evidence="5">
    <location>
        <begin position="33"/>
        <end position="43"/>
    </location>
</feature>
<keyword evidence="9" id="KW-1185">Reference proteome</keyword>
<dbReference type="SUPFAM" id="SSF53850">
    <property type="entry name" value="Periplasmic binding protein-like II"/>
    <property type="match status" value="2"/>
</dbReference>
<organism evidence="8 9">
    <name type="scientific">Salibacterium qingdaonense</name>
    <dbReference type="NCBI Taxonomy" id="266892"/>
    <lineage>
        <taxon>Bacteria</taxon>
        <taxon>Bacillati</taxon>
        <taxon>Bacillota</taxon>
        <taxon>Bacilli</taxon>
        <taxon>Bacillales</taxon>
        <taxon>Bacillaceae</taxon>
    </lineage>
</organism>
<feature type="signal peptide" evidence="6">
    <location>
        <begin position="1"/>
        <end position="25"/>
    </location>
</feature>
<dbReference type="GO" id="GO:0043190">
    <property type="term" value="C:ATP-binding cassette (ABC) transporter complex"/>
    <property type="evidence" value="ECO:0007669"/>
    <property type="project" value="InterPro"/>
</dbReference>
<reference evidence="8 9" key="1">
    <citation type="submission" date="2016-10" db="EMBL/GenBank/DDBJ databases">
        <authorList>
            <person name="de Groot N.N."/>
        </authorList>
    </citation>
    <scope>NUCLEOTIDE SEQUENCE [LARGE SCALE GENOMIC DNA]</scope>
    <source>
        <strain evidence="8 9">CGMCC 1.6134</strain>
    </source>
</reference>
<dbReference type="Pfam" id="PF04069">
    <property type="entry name" value="OpuAC"/>
    <property type="match status" value="2"/>
</dbReference>
<evidence type="ECO:0000256" key="6">
    <source>
        <dbReference type="SAM" id="SignalP"/>
    </source>
</evidence>
<dbReference type="AlphaFoldDB" id="A0A1I4N672"/>
<dbReference type="PANTHER" id="PTHR47737">
    <property type="entry name" value="GLYCINE BETAINE/PROLINE BETAINE TRANSPORT SYSTEM PERMEASE PROTEIN PROW"/>
    <property type="match status" value="1"/>
</dbReference>
<dbReference type="PROSITE" id="PS51257">
    <property type="entry name" value="PROKAR_LIPOPROTEIN"/>
    <property type="match status" value="1"/>
</dbReference>